<protein>
    <submittedName>
        <fullName evidence="2">Uncharacterized protein</fullName>
    </submittedName>
</protein>
<dbReference type="EMBL" id="CDHN01000002">
    <property type="protein sequence ID" value="CEJ83695.1"/>
    <property type="molecule type" value="Genomic_DNA"/>
</dbReference>
<proteinExistence type="predicted"/>
<accession>A0A0A1TAA2</accession>
<name>A0A0A1TAA2_9HYPO</name>
<dbReference type="OrthoDB" id="2986332at2759"/>
<evidence type="ECO:0000313" key="2">
    <source>
        <dbReference type="EMBL" id="CEJ83695.1"/>
    </source>
</evidence>
<evidence type="ECO:0000256" key="1">
    <source>
        <dbReference type="SAM" id="SignalP"/>
    </source>
</evidence>
<organism evidence="2 3">
    <name type="scientific">[Torrubiella] hemipterigena</name>
    <dbReference type="NCBI Taxonomy" id="1531966"/>
    <lineage>
        <taxon>Eukaryota</taxon>
        <taxon>Fungi</taxon>
        <taxon>Dikarya</taxon>
        <taxon>Ascomycota</taxon>
        <taxon>Pezizomycotina</taxon>
        <taxon>Sordariomycetes</taxon>
        <taxon>Hypocreomycetidae</taxon>
        <taxon>Hypocreales</taxon>
        <taxon>Clavicipitaceae</taxon>
        <taxon>Clavicipitaceae incertae sedis</taxon>
        <taxon>'Torrubiella' clade</taxon>
    </lineage>
</organism>
<reference evidence="2 3" key="1">
    <citation type="journal article" date="2015" name="Genome Announc.">
        <title>Draft Genome Sequence and Gene Annotation of the Entomopathogenic Fungus Verticillium hemipterigenum.</title>
        <authorList>
            <person name="Horn F."/>
            <person name="Habel A."/>
            <person name="Scharf D.H."/>
            <person name="Dworschak J."/>
            <person name="Brakhage A.A."/>
            <person name="Guthke R."/>
            <person name="Hertweck C."/>
            <person name="Linde J."/>
        </authorList>
    </citation>
    <scope>NUCLEOTIDE SEQUENCE [LARGE SCALE GENOMIC DNA]</scope>
</reference>
<feature type="chain" id="PRO_5001979456" evidence="1">
    <location>
        <begin position="18"/>
        <end position="111"/>
    </location>
</feature>
<dbReference type="AlphaFoldDB" id="A0A0A1TAA2"/>
<evidence type="ECO:0000313" key="3">
    <source>
        <dbReference type="Proteomes" id="UP000039046"/>
    </source>
</evidence>
<dbReference type="Proteomes" id="UP000039046">
    <property type="component" value="Unassembled WGS sequence"/>
</dbReference>
<feature type="signal peptide" evidence="1">
    <location>
        <begin position="1"/>
        <end position="17"/>
    </location>
</feature>
<gene>
    <name evidence="2" type="ORF">VHEMI03227</name>
</gene>
<keyword evidence="3" id="KW-1185">Reference proteome</keyword>
<keyword evidence="1" id="KW-0732">Signal</keyword>
<dbReference type="HOGENOM" id="CLU_2073067_0_0_1"/>
<sequence length="111" mass="11662">MLSQLAVTATLALAAVAANCGNGVYPECVSVYKGTGCQSFNKETSYRPTCEGNCYVYPFDSLQLAGSAFKNVDCVAYSDTNCQNKIGDTGNVSGGCYSFKGGNSMKCYHGC</sequence>